<dbReference type="AlphaFoldDB" id="G0UK25"/>
<keyword evidence="7 10" id="KW-0653">Protein transport</keyword>
<evidence type="ECO:0000256" key="4">
    <source>
        <dbReference type="ARBA" id="ARBA00022692"/>
    </source>
</evidence>
<keyword evidence="4 10" id="KW-0812">Transmembrane</keyword>
<feature type="region of interest" description="Disordered" evidence="11">
    <location>
        <begin position="1"/>
        <end position="22"/>
    </location>
</feature>
<dbReference type="GO" id="GO:0015031">
    <property type="term" value="P:protein transport"/>
    <property type="evidence" value="ECO:0007669"/>
    <property type="project" value="UniProtKB-KW"/>
</dbReference>
<evidence type="ECO:0000256" key="9">
    <source>
        <dbReference type="ARBA" id="ARBA00023136"/>
    </source>
</evidence>
<dbReference type="PANTHER" id="PTHR15495:SF7">
    <property type="entry name" value="GPI INOSITOL-DEACYLASE"/>
    <property type="match status" value="1"/>
</dbReference>
<evidence type="ECO:0000256" key="10">
    <source>
        <dbReference type="RuleBase" id="RU365011"/>
    </source>
</evidence>
<evidence type="ECO:0000313" key="13">
    <source>
        <dbReference type="EMBL" id="CCC89730.1"/>
    </source>
</evidence>
<dbReference type="EMBL" id="HE575316">
    <property type="protein sequence ID" value="CCC89730.1"/>
    <property type="molecule type" value="Genomic_DNA"/>
</dbReference>
<comment type="similarity">
    <text evidence="2 10">Belongs to the GPI inositol-deacylase family.</text>
</comment>
<evidence type="ECO:0000256" key="6">
    <source>
        <dbReference type="ARBA" id="ARBA00022824"/>
    </source>
</evidence>
<keyword evidence="5 10" id="KW-0378">Hydrolase</keyword>
<evidence type="ECO:0000256" key="2">
    <source>
        <dbReference type="ARBA" id="ARBA00006931"/>
    </source>
</evidence>
<keyword evidence="3 10" id="KW-0813">Transport</keyword>
<dbReference type="GO" id="GO:0005789">
    <property type="term" value="C:endoplasmic reticulum membrane"/>
    <property type="evidence" value="ECO:0007669"/>
    <property type="project" value="UniProtKB-SubCell"/>
</dbReference>
<dbReference type="EC" id="3.1.-.-" evidence="10"/>
<feature type="domain" description="GPI inositol-deacylase PGAP1-like alpha/beta" evidence="12">
    <location>
        <begin position="162"/>
        <end position="344"/>
    </location>
</feature>
<protein>
    <recommendedName>
        <fullName evidence="10">GPI inositol-deacylase</fullName>
        <ecNumber evidence="10">3.1.-.-</ecNumber>
    </recommendedName>
</protein>
<feature type="transmembrane region" description="Helical" evidence="10">
    <location>
        <begin position="68"/>
        <end position="89"/>
    </location>
</feature>
<comment type="function">
    <text evidence="10">Involved in inositol deacylation of GPI-anchored proteins which plays important roles in the quality control and ER-associated degradation of GPI-anchored proteins.</text>
</comment>
<keyword evidence="9 10" id="KW-0472">Membrane</keyword>
<evidence type="ECO:0000256" key="7">
    <source>
        <dbReference type="ARBA" id="ARBA00022927"/>
    </source>
</evidence>
<dbReference type="Pfam" id="PF07819">
    <property type="entry name" value="PGAP1"/>
    <property type="match status" value="1"/>
</dbReference>
<dbReference type="VEuPathDB" id="TriTrypDB:TcIL3000_3_1570"/>
<name>G0UK25_TRYCI</name>
<dbReference type="GO" id="GO:0006505">
    <property type="term" value="P:GPI anchor metabolic process"/>
    <property type="evidence" value="ECO:0007669"/>
    <property type="project" value="TreeGrafter"/>
</dbReference>
<proteinExistence type="inferred from homology"/>
<dbReference type="InterPro" id="IPR029058">
    <property type="entry name" value="AB_hydrolase_fold"/>
</dbReference>
<dbReference type="InterPro" id="IPR039529">
    <property type="entry name" value="PGAP1/BST1"/>
</dbReference>
<sequence length="836" mass="92728">MYPNMGKKGNSSNASRADGGGRERAVRVAMDVHEEEEVELISVGSPSVKVGTCQAPARETAAASRARFPVTFSTIITLALTLLYALSVLRLELLIKDFSMSNPFDRFPSGAVWYRMGYQKWEPRIPYVNDGETRQPFKLYRVVCIDCPNAYRLQTSSNPDVIIFFIHGNAGSYAQVHRLGILFLQRTDITGEVFSFDFSEQISIHRGELIKQQAAFVSDTIKAADTLIKQQHDQSQSGSQRSAPLIWLVGHSMGGVVARMVAGELAGTDTFTRLAGIITLNTPHRQMPIFLDLPLQQLYKDFWLSSALHRPVQENGSCNYPRILSITSGSLDMQVQQNLTHLGGSGCQPRLRVGVNTENQRVCNKTSSHDDILRDYCTIVFVVSALVNNSVAMKGDTSELPHQREWLLPDGVKSPAPPKLTFADFLSTWAELSMNNISFATGVVFFYTALILSAVYPFLGGLLKWIMAFRHSESSCSDCHCSMWHGNDLCSCSRRPWLLLILLSPHMGVVLLALAIGAVGRLLLVQMTCCVVPGLERCKLPWIADSLVCRPVFQPSLLLWHALGAVGPTLEGLWAGILGHRLLSVLLRLSLMVRVKCEPALSGLYITFKMLFLPRSSLGRNCDPEQWFQTFTVVSFSVAVVLIWYFLPLQISGRALAWFCLVHILLPLSASCPSSASGRRTFRLDAEISQAMVSVYALLHLLSLQPLFVWKNLQRAGVIDDARQVDGTCYVVEILLLILLFVHLVWSLYRPTGCSNQLQAGTLVTWRWSFARGGSTQLIAACACVLIFVVAPLTWLLSVPVESFRIVSVLVWVFPFFLLGPMFVPSVASSYIVADD</sequence>
<keyword evidence="6 10" id="KW-0256">Endoplasmic reticulum</keyword>
<evidence type="ECO:0000256" key="3">
    <source>
        <dbReference type="ARBA" id="ARBA00022448"/>
    </source>
</evidence>
<evidence type="ECO:0000256" key="8">
    <source>
        <dbReference type="ARBA" id="ARBA00022989"/>
    </source>
</evidence>
<feature type="transmembrane region" description="Helical" evidence="10">
    <location>
        <begin position="809"/>
        <end position="834"/>
    </location>
</feature>
<feature type="transmembrane region" description="Helical" evidence="10">
    <location>
        <begin position="730"/>
        <end position="749"/>
    </location>
</feature>
<dbReference type="Gene3D" id="3.40.50.1820">
    <property type="entry name" value="alpha/beta hydrolase"/>
    <property type="match status" value="1"/>
</dbReference>
<reference evidence="13" key="1">
    <citation type="journal article" date="2012" name="Proc. Natl. Acad. Sci. U.S.A.">
        <title>Antigenic diversity is generated by distinct evolutionary mechanisms in African trypanosome species.</title>
        <authorList>
            <person name="Jackson A.P."/>
            <person name="Berry A."/>
            <person name="Aslett M."/>
            <person name="Allison H.C."/>
            <person name="Burton P."/>
            <person name="Vavrova-Anderson J."/>
            <person name="Brown R."/>
            <person name="Browne H."/>
            <person name="Corton N."/>
            <person name="Hauser H."/>
            <person name="Gamble J."/>
            <person name="Gilderthorp R."/>
            <person name="Marcello L."/>
            <person name="McQuillan J."/>
            <person name="Otto T.D."/>
            <person name="Quail M.A."/>
            <person name="Sanders M.J."/>
            <person name="van Tonder A."/>
            <person name="Ginger M.L."/>
            <person name="Field M.C."/>
            <person name="Barry J.D."/>
            <person name="Hertz-Fowler C."/>
            <person name="Berriman M."/>
        </authorList>
    </citation>
    <scope>NUCLEOTIDE SEQUENCE</scope>
    <source>
        <strain evidence="13">IL3000</strain>
    </source>
</reference>
<feature type="transmembrane region" description="Helical" evidence="10">
    <location>
        <begin position="778"/>
        <end position="797"/>
    </location>
</feature>
<dbReference type="GO" id="GO:0050185">
    <property type="term" value="F:phosphatidylinositol deacylase activity"/>
    <property type="evidence" value="ECO:0007669"/>
    <property type="project" value="TreeGrafter"/>
</dbReference>
<comment type="subcellular location">
    <subcellularLocation>
        <location evidence="1">Endoplasmic reticulum membrane</location>
        <topology evidence="1">Multi-pass membrane protein</topology>
    </subcellularLocation>
</comment>
<feature type="transmembrane region" description="Helical" evidence="10">
    <location>
        <begin position="656"/>
        <end position="676"/>
    </location>
</feature>
<evidence type="ECO:0000256" key="5">
    <source>
        <dbReference type="ARBA" id="ARBA00022801"/>
    </source>
</evidence>
<feature type="transmembrane region" description="Helical" evidence="10">
    <location>
        <begin position="444"/>
        <end position="463"/>
    </location>
</feature>
<dbReference type="PANTHER" id="PTHR15495">
    <property type="entry name" value="NEGATIVE REGULATOR OF VESICLE FORMATION-RELATED"/>
    <property type="match status" value="1"/>
</dbReference>
<organism evidence="13">
    <name type="scientific">Trypanosoma congolense (strain IL3000)</name>
    <dbReference type="NCBI Taxonomy" id="1068625"/>
    <lineage>
        <taxon>Eukaryota</taxon>
        <taxon>Discoba</taxon>
        <taxon>Euglenozoa</taxon>
        <taxon>Kinetoplastea</taxon>
        <taxon>Metakinetoplastina</taxon>
        <taxon>Trypanosomatida</taxon>
        <taxon>Trypanosomatidae</taxon>
        <taxon>Trypanosoma</taxon>
        <taxon>Nannomonas</taxon>
    </lineage>
</organism>
<evidence type="ECO:0000259" key="12">
    <source>
        <dbReference type="Pfam" id="PF07819"/>
    </source>
</evidence>
<feature type="transmembrane region" description="Helical" evidence="10">
    <location>
        <begin position="497"/>
        <end position="518"/>
    </location>
</feature>
<evidence type="ECO:0000256" key="1">
    <source>
        <dbReference type="ARBA" id="ARBA00004477"/>
    </source>
</evidence>
<dbReference type="SUPFAM" id="SSF53474">
    <property type="entry name" value="alpha/beta-Hydrolases"/>
    <property type="match status" value="1"/>
</dbReference>
<accession>G0UK25</accession>
<keyword evidence="8 10" id="KW-1133">Transmembrane helix</keyword>
<evidence type="ECO:0000256" key="11">
    <source>
        <dbReference type="SAM" id="MobiDB-lite"/>
    </source>
</evidence>
<dbReference type="GO" id="GO:0006888">
    <property type="term" value="P:endoplasmic reticulum to Golgi vesicle-mediated transport"/>
    <property type="evidence" value="ECO:0007669"/>
    <property type="project" value="TreeGrafter"/>
</dbReference>
<gene>
    <name evidence="13" type="ORF">TCIL3000_3_1570</name>
</gene>
<feature type="transmembrane region" description="Helical" evidence="10">
    <location>
        <begin position="688"/>
        <end position="710"/>
    </location>
</feature>
<dbReference type="InterPro" id="IPR012908">
    <property type="entry name" value="PGAP1-ab_dom-like"/>
</dbReference>
<feature type="transmembrane region" description="Helical" evidence="10">
    <location>
        <begin position="627"/>
        <end position="647"/>
    </location>
</feature>